<evidence type="ECO:0000256" key="1">
    <source>
        <dbReference type="SAM" id="MobiDB-lite"/>
    </source>
</evidence>
<dbReference type="EMBL" id="JABEQH010000018">
    <property type="protein sequence ID" value="MBB2176879.1"/>
    <property type="molecule type" value="Genomic_DNA"/>
</dbReference>
<organism evidence="2 3">
    <name type="scientific">Gluconacetobacter johannae</name>
    <dbReference type="NCBI Taxonomy" id="112140"/>
    <lineage>
        <taxon>Bacteria</taxon>
        <taxon>Pseudomonadati</taxon>
        <taxon>Pseudomonadota</taxon>
        <taxon>Alphaproteobacteria</taxon>
        <taxon>Acetobacterales</taxon>
        <taxon>Acetobacteraceae</taxon>
        <taxon>Gluconacetobacter</taxon>
    </lineage>
</organism>
<feature type="region of interest" description="Disordered" evidence="1">
    <location>
        <begin position="1"/>
        <end position="60"/>
    </location>
</feature>
<comment type="caution">
    <text evidence="2">The sequence shown here is derived from an EMBL/GenBank/DDBJ whole genome shotgun (WGS) entry which is preliminary data.</text>
</comment>
<protein>
    <submittedName>
        <fullName evidence="2">Uncharacterized protein</fullName>
    </submittedName>
</protein>
<feature type="compositionally biased region" description="Pro residues" evidence="1">
    <location>
        <begin position="12"/>
        <end position="36"/>
    </location>
</feature>
<evidence type="ECO:0000313" key="2">
    <source>
        <dbReference type="EMBL" id="MBB2176879.1"/>
    </source>
</evidence>
<accession>A0A7W4P4F8</accession>
<gene>
    <name evidence="2" type="ORF">HLH21_13260</name>
</gene>
<feature type="compositionally biased region" description="Basic and acidic residues" evidence="1">
    <location>
        <begin position="37"/>
        <end position="60"/>
    </location>
</feature>
<evidence type="ECO:0000313" key="3">
    <source>
        <dbReference type="Proteomes" id="UP000561066"/>
    </source>
</evidence>
<proteinExistence type="predicted"/>
<dbReference type="AlphaFoldDB" id="A0A7W4P4F8"/>
<keyword evidence="3" id="KW-1185">Reference proteome</keyword>
<dbReference type="Proteomes" id="UP000561066">
    <property type="component" value="Unassembled WGS sequence"/>
</dbReference>
<sequence>MSPSDPSDSPKPAEPPVPDRVPPGVDPHKPAGPSPPPHEHEPPLEPDPYTRTEVRPERGG</sequence>
<reference evidence="2 3" key="1">
    <citation type="submission" date="2020-04" db="EMBL/GenBank/DDBJ databases">
        <title>Description of novel Gluconacetobacter.</title>
        <authorList>
            <person name="Sombolestani A."/>
        </authorList>
    </citation>
    <scope>NUCLEOTIDE SEQUENCE [LARGE SCALE GENOMIC DNA]</scope>
    <source>
        <strain evidence="2 3">LMG 21312</strain>
    </source>
</reference>
<dbReference type="RefSeq" id="WP_182944226.1">
    <property type="nucleotide sequence ID" value="NZ_JABEQH010000018.1"/>
</dbReference>
<name>A0A7W4P4F8_9PROT</name>